<geneLocation type="plasmid" evidence="2 3">
    <name>pAb134-01</name>
</geneLocation>
<name>A0ABX8AU97_9HYPH</name>
<organism evidence="2 3">
    <name type="scientific">Pseudovibrio brasiliensis</name>
    <dbReference type="NCBI Taxonomy" id="1898042"/>
    <lineage>
        <taxon>Bacteria</taxon>
        <taxon>Pseudomonadati</taxon>
        <taxon>Pseudomonadota</taxon>
        <taxon>Alphaproteobacteria</taxon>
        <taxon>Hyphomicrobiales</taxon>
        <taxon>Stappiaceae</taxon>
        <taxon>Pseudovibrio</taxon>
    </lineage>
</organism>
<evidence type="ECO:0000313" key="3">
    <source>
        <dbReference type="Proteomes" id="UP000680706"/>
    </source>
</evidence>
<dbReference type="SMART" id="SM00869">
    <property type="entry name" value="Autotransporter"/>
    <property type="match status" value="1"/>
</dbReference>
<sequence length="1180" mass="120033">MNIIVPNSAPNDASLDTQVITGPITEHSDDLQITVTGGNALGSNATAEIIIRGIKDEIKQDNSGSIRVEVSGGTAGSTASSGTNATADVTIDGIEGTIERDNVGSITAKGVSKTAITSGSGHASVKVNVKAVDDRILGDNLGHLSSYAEAGEATALGSGNADASVEGFGTYLDVHGDNVGTIKAEGYAGTAKSGTGFAYADADITGIDNDLEGENKGLIQIIAKGGQSRADGTEKADSETLAIGVKGYAEANSGTILVDADNRNATATSTGGAAEAAADAYGIHEDLRGSNTGRIDVISSAGQSETVGNGTANSATLAAGVKGYIGANSGLVFVRAAGQDAKATSENGTADASAIASGTKSNLNADNTGEIDVLARAGTASGLQANANATAFGVENTLQGNNSGAIHVEAFAGTAGSDGTIGSGADAIAIAVGVNNYIRGSNSGTVYARGVAGTATTDGALSAEAITNVYAVNNGVEGDNTGSLIAIGYGGKAEAEGSGNASSYTRVMGLFGRLEGSNTGTVFAETRGGIATAHGSGSASASAEAIGVYLGIRDTGASEQPDNLGVVRAIGIGGTASSVGGPAYGYADVTGLDGALGGENKGLIEVQAVGTSATTQANLTAKAEGLAVGIKGDAEANSGTIFVRATGGEAKSGDAAQANGGARAFGIGYVEGTTRYGIEGDFTNSSLIDVKAVAGTANGVQDKAIAYGVVLNGAATLDNSGLILASATGGAGSEAYQVHAGANALTVTSYGILFGDDMEENFSGTIQADGPANVTFDSATLHVHHSNTTKVNEAYELPDLVAGKDVQQFTTLNTDGIVGYGWGAEIVESSWNTKDQQIIFRYAPKVSSPQLVAQQQRGVIDATQRVGARLLSDLMLGQEAAESEGLLLSYDGQPTSDAAKAVADMADVKQPVDQYGVFYAAPLHLYQSNGFEELGYSAHTTGVLTGYNRVISPELIIGANAFYGHSSLEFDGVYDQAKESVDTYGFGVQGAYRMDDVLFSTQSTFYHTSNTYKDSSVQAKESYTSQNLLTRVAAKYIWEHGINTFTPEVGLSHLWHSRGAFSVDNQNAPDVRYDAVNNHQFSVDASLGWTGTYELEEGELKANARAGLRQILGDGGFEDILRSGANGVAYVTNDSDQTLARVSASLDYTKGNFGASVGVLGEYGENTRDTAFFGRVSYKF</sequence>
<dbReference type="Proteomes" id="UP000680706">
    <property type="component" value="Plasmid pAb134-01"/>
</dbReference>
<proteinExistence type="predicted"/>
<accession>A0ABX8AU97</accession>
<dbReference type="SUPFAM" id="SSF103515">
    <property type="entry name" value="Autotransporter"/>
    <property type="match status" value="1"/>
</dbReference>
<evidence type="ECO:0000313" key="2">
    <source>
        <dbReference type="EMBL" id="QUS58634.1"/>
    </source>
</evidence>
<dbReference type="InterPro" id="IPR036709">
    <property type="entry name" value="Autotransporte_beta_dom_sf"/>
</dbReference>
<dbReference type="EMBL" id="CP074127">
    <property type="protein sequence ID" value="QUS58634.1"/>
    <property type="molecule type" value="Genomic_DNA"/>
</dbReference>
<evidence type="ECO:0000259" key="1">
    <source>
        <dbReference type="PROSITE" id="PS51208"/>
    </source>
</evidence>
<dbReference type="Pfam" id="PF03797">
    <property type="entry name" value="Autotransporter"/>
    <property type="match status" value="1"/>
</dbReference>
<gene>
    <name evidence="2" type="ORF">KGB56_23835</name>
</gene>
<protein>
    <submittedName>
        <fullName evidence="2">Autotransporter domain-containing protein</fullName>
    </submittedName>
</protein>
<keyword evidence="2" id="KW-0614">Plasmid</keyword>
<dbReference type="PROSITE" id="PS51208">
    <property type="entry name" value="AUTOTRANSPORTER"/>
    <property type="match status" value="1"/>
</dbReference>
<keyword evidence="3" id="KW-1185">Reference proteome</keyword>
<dbReference type="InterPro" id="IPR005546">
    <property type="entry name" value="Autotransporte_beta"/>
</dbReference>
<feature type="domain" description="Autotransporter" evidence="1">
    <location>
        <begin position="910"/>
        <end position="1180"/>
    </location>
</feature>
<reference evidence="2 3" key="1">
    <citation type="journal article" date="2021" name="Angew. Chem. Int. Ed. Engl.">
        <title>A novel family of nonribosomal peptides modulate collective behavior in Pseudovibrio bacteria isolated from marine sponges.</title>
        <authorList>
            <person name="Ioca L.P."/>
            <person name="Dai Y."/>
            <person name="Kunakom S."/>
            <person name="Diaz-Espinosa J."/>
            <person name="Krunic A."/>
            <person name="Crnkovic C.M."/>
            <person name="Orjala J."/>
            <person name="Sanchez L.M."/>
            <person name="Ferreira A.G."/>
            <person name="Berlinck R.G.S."/>
            <person name="Eustaquio A.S."/>
        </authorList>
    </citation>
    <scope>NUCLEOTIDE SEQUENCE [LARGE SCALE GENOMIC DNA]</scope>
    <source>
        <strain evidence="2 3">Ab134</strain>
        <plasmid evidence="2 3">pAb134-01</plasmid>
    </source>
</reference>
<dbReference type="Gene3D" id="2.40.128.130">
    <property type="entry name" value="Autotransporter beta-domain"/>
    <property type="match status" value="1"/>
</dbReference>